<dbReference type="InterPro" id="IPR043129">
    <property type="entry name" value="ATPase_NBD"/>
</dbReference>
<comment type="caution">
    <text evidence="3">The sequence shown here is derived from an EMBL/GenBank/DDBJ whole genome shotgun (WGS) entry which is preliminary data.</text>
</comment>
<name>A0A0G2FJR7_9PEZI</name>
<evidence type="ECO:0000256" key="2">
    <source>
        <dbReference type="ARBA" id="ARBA00022840"/>
    </source>
</evidence>
<dbReference type="PANTHER" id="PTHR14187">
    <property type="entry name" value="ALPHA KINASE/ELONGATION FACTOR 2 KINASE"/>
    <property type="match status" value="1"/>
</dbReference>
<dbReference type="PANTHER" id="PTHR14187:SF82">
    <property type="entry name" value="FAMILY CHAPERONE, PUTATIVE (AFU_ORTHOLOGUE AFUA_7G08575)-RELATED"/>
    <property type="match status" value="1"/>
</dbReference>
<dbReference type="PRINTS" id="PR00301">
    <property type="entry name" value="HEATSHOCK70"/>
</dbReference>
<dbReference type="OrthoDB" id="2963168at2759"/>
<dbReference type="EMBL" id="LCUC01000194">
    <property type="protein sequence ID" value="KKY34632.1"/>
    <property type="molecule type" value="Genomic_DNA"/>
</dbReference>
<dbReference type="Proteomes" id="UP000034680">
    <property type="component" value="Unassembled WGS sequence"/>
</dbReference>
<evidence type="ECO:0000313" key="3">
    <source>
        <dbReference type="EMBL" id="KKY34632.1"/>
    </source>
</evidence>
<dbReference type="Pfam" id="PF00012">
    <property type="entry name" value="HSP70"/>
    <property type="match status" value="1"/>
</dbReference>
<keyword evidence="4" id="KW-1185">Reference proteome</keyword>
<dbReference type="SUPFAM" id="SSF53067">
    <property type="entry name" value="Actin-like ATPase domain"/>
    <property type="match status" value="2"/>
</dbReference>
<evidence type="ECO:0000313" key="4">
    <source>
        <dbReference type="Proteomes" id="UP000034680"/>
    </source>
</evidence>
<dbReference type="AlphaFoldDB" id="A0A0G2FJR7"/>
<dbReference type="STRING" id="1214573.A0A0G2FJR7"/>
<dbReference type="CDD" id="cd10170">
    <property type="entry name" value="ASKHA_NBD_HSP70"/>
    <property type="match status" value="1"/>
</dbReference>
<proteinExistence type="predicted"/>
<dbReference type="GO" id="GO:0005524">
    <property type="term" value="F:ATP binding"/>
    <property type="evidence" value="ECO:0007669"/>
    <property type="project" value="UniProtKB-KW"/>
</dbReference>
<accession>A0A0G2FJR7</accession>
<dbReference type="InterPro" id="IPR013126">
    <property type="entry name" value="Hsp_70_fam"/>
</dbReference>
<reference evidence="3 4" key="2">
    <citation type="submission" date="2015-05" db="EMBL/GenBank/DDBJ databases">
        <authorList>
            <person name="Morales-Cruz A."/>
            <person name="Amrine K.C."/>
            <person name="Cantu D."/>
        </authorList>
    </citation>
    <scope>NUCLEOTIDE SEQUENCE [LARGE SCALE GENOMIC DNA]</scope>
    <source>
        <strain evidence="3">DA912</strain>
    </source>
</reference>
<reference evidence="3 4" key="1">
    <citation type="submission" date="2015-05" db="EMBL/GenBank/DDBJ databases">
        <title>Distinctive expansion of gene families associated with plant cell wall degradation and secondary metabolism in the genomes of grapevine trunk pathogens.</title>
        <authorList>
            <person name="Lawrence D.P."/>
            <person name="Travadon R."/>
            <person name="Rolshausen P.E."/>
            <person name="Baumgartner K."/>
        </authorList>
    </citation>
    <scope>NUCLEOTIDE SEQUENCE [LARGE SCALE GENOMIC DNA]</scope>
    <source>
        <strain evidence="3">DA912</strain>
    </source>
</reference>
<gene>
    <name evidence="3" type="ORF">UCDDA912_g05383</name>
</gene>
<organism evidence="3 4">
    <name type="scientific">Diaporthe ampelina</name>
    <dbReference type="NCBI Taxonomy" id="1214573"/>
    <lineage>
        <taxon>Eukaryota</taxon>
        <taxon>Fungi</taxon>
        <taxon>Dikarya</taxon>
        <taxon>Ascomycota</taxon>
        <taxon>Pezizomycotina</taxon>
        <taxon>Sordariomycetes</taxon>
        <taxon>Sordariomycetidae</taxon>
        <taxon>Diaporthales</taxon>
        <taxon>Diaporthaceae</taxon>
        <taxon>Diaporthe</taxon>
    </lineage>
</organism>
<keyword evidence="2" id="KW-0067">ATP-binding</keyword>
<evidence type="ECO:0000256" key="1">
    <source>
        <dbReference type="ARBA" id="ARBA00022741"/>
    </source>
</evidence>
<protein>
    <submittedName>
        <fullName evidence="3">Putative hsp70-like protein</fullName>
    </submittedName>
</protein>
<dbReference type="GO" id="GO:0140662">
    <property type="term" value="F:ATP-dependent protein folding chaperone"/>
    <property type="evidence" value="ECO:0007669"/>
    <property type="project" value="InterPro"/>
</dbReference>
<keyword evidence="1" id="KW-0547">Nucleotide-binding</keyword>
<sequence length="575" mass="64705">MAPAVEKRIVIGVDFGTTYSGVAWAISLGNHSGNVEIISAWPKTTGVKTPSRKVPTKLRRLGNGDLQWGFLVPPNAPINEVLHWFKLKLDERVSVAELIPGNIRGYNERRTDQAIVDYLSLLGAEVLVTLNSHLGPDFIKDYELKYVLTVPAIWSERATQRTKRAFQDAMNLRGSQNITVISEPEAAAISELQRSKARIANEGECFMILDAGGGTVDLISYVIRQLHPLVVDEVVPGSGDVCGGTTVTDRFRTWLMSKIGDQEHFDDEVLKDTVNYFETRIKPRVNFALLANNYRFVLPVTGLTNNHQAGVHSELIGVSAGDIVSFFQPSIERIKLLVAEQIAASNVPITAIIMVGGYGQCQYLMEELQGDNMIKERKIQIHRSSHAWTAVVEGAVMRGLHEVSPQDSTRIRIGHYKARKHYGTELTVMYQDHMHAELFDKRRWDGLNGCYEVEVMDWFINQGDPVTESRPFFKNFSVTSRVNHGKPRRLYLIIYSDETSQVAPLSKTEDVRELCTVEADLSQIPESQMPKRRGIDGFMYFSTDGQIEILYQSQTITFTLIYNGQRYNSVTAEFL</sequence>
<dbReference type="Gene3D" id="3.30.420.40">
    <property type="match status" value="1"/>
</dbReference>